<reference evidence="4" key="2">
    <citation type="submission" date="2010-04" db="EMBL/GenBank/DDBJ databases">
        <authorList>
            <person name="Buell R."/>
            <person name="Hamilton J."/>
            <person name="Hostetler J."/>
        </authorList>
    </citation>
    <scope>NUCLEOTIDE SEQUENCE [LARGE SCALE GENOMIC DNA]</scope>
    <source>
        <strain evidence="4">DAOM:BR144</strain>
    </source>
</reference>
<evidence type="ECO:0000313" key="4">
    <source>
        <dbReference type="Proteomes" id="UP000019132"/>
    </source>
</evidence>
<dbReference type="Proteomes" id="UP000019132">
    <property type="component" value="Unassembled WGS sequence"/>
</dbReference>
<dbReference type="EMBL" id="GL376623">
    <property type="status" value="NOT_ANNOTATED_CDS"/>
    <property type="molecule type" value="Genomic_DNA"/>
</dbReference>
<keyword evidence="4" id="KW-1185">Reference proteome</keyword>
<protein>
    <recommendedName>
        <fullName evidence="2">Kinesin-like KIF1-type domain-containing protein</fullName>
    </recommendedName>
</protein>
<evidence type="ECO:0000256" key="1">
    <source>
        <dbReference type="SAM" id="Coils"/>
    </source>
</evidence>
<feature type="coiled-coil region" evidence="1">
    <location>
        <begin position="9"/>
        <end position="112"/>
    </location>
</feature>
<name>K3WYR1_GLOUD</name>
<feature type="domain" description="Kinesin-like KIF1-type" evidence="2">
    <location>
        <begin position="205"/>
        <end position="249"/>
    </location>
</feature>
<dbReference type="eggNOG" id="KOG0245">
    <property type="taxonomic scope" value="Eukaryota"/>
</dbReference>
<dbReference type="AlphaFoldDB" id="K3WYR1"/>
<dbReference type="InterPro" id="IPR022140">
    <property type="entry name" value="Kinesin-like_KIF1-typ"/>
</dbReference>
<dbReference type="Pfam" id="PF12423">
    <property type="entry name" value="KIF1B"/>
    <property type="match status" value="1"/>
</dbReference>
<dbReference type="EnsemblProtists" id="PYU1_T010110">
    <property type="protein sequence ID" value="PYU1_T010110"/>
    <property type="gene ID" value="PYU1_G010090"/>
</dbReference>
<dbReference type="STRING" id="431595.K3WYR1"/>
<dbReference type="InParanoid" id="K3WYR1"/>
<accession>K3WYR1</accession>
<reference evidence="4" key="1">
    <citation type="journal article" date="2010" name="Genome Biol.">
        <title>Genome sequence of the necrotrophic plant pathogen Pythium ultimum reveals original pathogenicity mechanisms and effector repertoire.</title>
        <authorList>
            <person name="Levesque C.A."/>
            <person name="Brouwer H."/>
            <person name="Cano L."/>
            <person name="Hamilton J.P."/>
            <person name="Holt C."/>
            <person name="Huitema E."/>
            <person name="Raffaele S."/>
            <person name="Robideau G.P."/>
            <person name="Thines M."/>
            <person name="Win J."/>
            <person name="Zerillo M.M."/>
            <person name="Beakes G.W."/>
            <person name="Boore J.L."/>
            <person name="Busam D."/>
            <person name="Dumas B."/>
            <person name="Ferriera S."/>
            <person name="Fuerstenberg S.I."/>
            <person name="Gachon C.M."/>
            <person name="Gaulin E."/>
            <person name="Govers F."/>
            <person name="Grenville-Briggs L."/>
            <person name="Horner N."/>
            <person name="Hostetler J."/>
            <person name="Jiang R.H."/>
            <person name="Johnson J."/>
            <person name="Krajaejun T."/>
            <person name="Lin H."/>
            <person name="Meijer H.J."/>
            <person name="Moore B."/>
            <person name="Morris P."/>
            <person name="Phuntmart V."/>
            <person name="Puiu D."/>
            <person name="Shetty J."/>
            <person name="Stajich J.E."/>
            <person name="Tripathy S."/>
            <person name="Wawra S."/>
            <person name="van West P."/>
            <person name="Whitty B.R."/>
            <person name="Coutinho P.M."/>
            <person name="Henrissat B."/>
            <person name="Martin F."/>
            <person name="Thomas P.D."/>
            <person name="Tyler B.M."/>
            <person name="De Vries R.P."/>
            <person name="Kamoun S."/>
            <person name="Yandell M."/>
            <person name="Tisserat N."/>
            <person name="Buell C.R."/>
        </authorList>
    </citation>
    <scope>NUCLEOTIDE SEQUENCE</scope>
    <source>
        <strain evidence="4">DAOM:BR144</strain>
    </source>
</reference>
<feature type="coiled-coil region" evidence="1">
    <location>
        <begin position="495"/>
        <end position="536"/>
    </location>
</feature>
<keyword evidence="1" id="KW-0175">Coiled coil</keyword>
<evidence type="ECO:0000259" key="2">
    <source>
        <dbReference type="Pfam" id="PF12423"/>
    </source>
</evidence>
<dbReference type="VEuPathDB" id="FungiDB:PYU1_G010090"/>
<evidence type="ECO:0000313" key="3">
    <source>
        <dbReference type="EnsemblProtists" id="PYU1_T010110"/>
    </source>
</evidence>
<proteinExistence type="predicted"/>
<reference evidence="3" key="3">
    <citation type="submission" date="2015-02" db="UniProtKB">
        <authorList>
            <consortium name="EnsemblProtists"/>
        </authorList>
    </citation>
    <scope>IDENTIFICATION</scope>
    <source>
        <strain evidence="3">DAOM BR144</strain>
    </source>
</reference>
<organism evidence="3 4">
    <name type="scientific">Globisporangium ultimum (strain ATCC 200006 / CBS 805.95 / DAOM BR144)</name>
    <name type="common">Pythium ultimum</name>
    <dbReference type="NCBI Taxonomy" id="431595"/>
    <lineage>
        <taxon>Eukaryota</taxon>
        <taxon>Sar</taxon>
        <taxon>Stramenopiles</taxon>
        <taxon>Oomycota</taxon>
        <taxon>Peronosporomycetes</taxon>
        <taxon>Pythiales</taxon>
        <taxon>Pythiaceae</taxon>
        <taxon>Globisporangium</taxon>
    </lineage>
</organism>
<dbReference type="HOGENOM" id="CLU_491350_0_0_1"/>
<sequence length="551" mass="63196">MQQEQKLAEEKLLKQREEWEIQVREMNEKMREKEDEIKNQMQTEGDLDKRRLAEQLAQQESKLAEELAKAEILFEKKQRELMEKQHALESSLQKQMREAKQLSQQKDRERIERIRFDDVLLQTIPLINEANSISEELQRQTLFVLKLVTCWPDVSLLSMPNLTLEDDECAIAESISANLKVQVKFQESGTFRSVMLDTEQFHANIYIMREMYQVFIENNRTLSAVAAWKDYQESDCDPFYEPPQPQLIGKSYIFLSSIEFGCKISEIVPIFDHRGLTNGTLKCEITPTVLSHEWQALQHKLVESCPEDYSKVQLPTLADFIDSNLRVNIYVDRLRGIPGKLCKDAYVVVKWRDSANKEDEEHASPPTAAPTVDPHIDFSITLDRMITPELITYVRNFPVELSVYGIVPSSNLNSVASQVIDFTKSSSSESVIDDVDDSDGSVVFFDVDASGKNKFASKKKAARQRRNGELLSDDEDAATLLETCQEQLAVQGRILAENTQELENKTNEVVRLQQRLDGEKMEKEILRDALESLARTNNLSPTEGKRQSPLI</sequence>